<name>A0ABT7RU50_9NOCA</name>
<organism evidence="2 3">
    <name type="scientific">Rhodococcus indonesiensis</name>
    <dbReference type="NCBI Taxonomy" id="3055869"/>
    <lineage>
        <taxon>Bacteria</taxon>
        <taxon>Bacillati</taxon>
        <taxon>Actinomycetota</taxon>
        <taxon>Actinomycetes</taxon>
        <taxon>Mycobacteriales</taxon>
        <taxon>Nocardiaceae</taxon>
        <taxon>Rhodococcus</taxon>
    </lineage>
</organism>
<dbReference type="RefSeq" id="WP_289381095.1">
    <property type="nucleotide sequence ID" value="NZ_JAUBOF010000100.1"/>
</dbReference>
<dbReference type="Proteomes" id="UP001233164">
    <property type="component" value="Unassembled WGS sequence"/>
</dbReference>
<dbReference type="SUPFAM" id="SSF47413">
    <property type="entry name" value="lambda repressor-like DNA-binding domains"/>
    <property type="match status" value="1"/>
</dbReference>
<feature type="region of interest" description="Disordered" evidence="1">
    <location>
        <begin position="209"/>
        <end position="245"/>
    </location>
</feature>
<dbReference type="InterPro" id="IPR001387">
    <property type="entry name" value="Cro/C1-type_HTH"/>
</dbReference>
<sequence length="245" mass="25817">MAANSDSTGETISLGVLIGRNARRLRQQAGIGLDELAQAARPYGVNWTVSRVSDIESGRTTPGIAVTITYAAALSLLSETDVALTDLVAGAASVELNDGLVVTASALRRILGGGSTALVPEDLPGIDLGEDTGERIAAAVTAAFTSAGNEIPPGSRLPARLNDAGRAAVGAAVRWETGLTDQRAARRMDMNTHEVTAWAMHLWGRPFGKERDRRAGENATAQDRGRATRQMMTELRAALAEEEEK</sequence>
<dbReference type="CDD" id="cd00093">
    <property type="entry name" value="HTH_XRE"/>
    <property type="match status" value="1"/>
</dbReference>
<dbReference type="EMBL" id="JAUBOF010000100">
    <property type="protein sequence ID" value="MDM7490739.1"/>
    <property type="molecule type" value="Genomic_DNA"/>
</dbReference>
<dbReference type="InterPro" id="IPR010982">
    <property type="entry name" value="Lambda_DNA-bd_dom_sf"/>
</dbReference>
<reference evidence="2 3" key="1">
    <citation type="submission" date="2023-06" db="EMBL/GenBank/DDBJ databases">
        <title>Rhodococcus indonesiensis sp. nov a new member of the Rhodococcus ruber lineage isolated from a sediment of neutral hot spring.</title>
        <authorList>
            <person name="Kusuma A.B."/>
            <person name="Fenylestari G."/>
            <person name="Ammar F."/>
            <person name="Nouioui I."/>
            <person name="Goodfellow M."/>
        </authorList>
    </citation>
    <scope>NUCLEOTIDE SEQUENCE [LARGE SCALE GENOMIC DNA]</scope>
    <source>
        <strain evidence="2 3">CSLK01-03</strain>
    </source>
</reference>
<keyword evidence="3" id="KW-1185">Reference proteome</keyword>
<evidence type="ECO:0000313" key="2">
    <source>
        <dbReference type="EMBL" id="MDM7490739.1"/>
    </source>
</evidence>
<gene>
    <name evidence="2" type="ORF">QT969_20845</name>
</gene>
<accession>A0ABT7RU50</accession>
<comment type="caution">
    <text evidence="2">The sequence shown here is derived from an EMBL/GenBank/DDBJ whole genome shotgun (WGS) entry which is preliminary data.</text>
</comment>
<evidence type="ECO:0000313" key="3">
    <source>
        <dbReference type="Proteomes" id="UP001233164"/>
    </source>
</evidence>
<evidence type="ECO:0000256" key="1">
    <source>
        <dbReference type="SAM" id="MobiDB-lite"/>
    </source>
</evidence>
<protein>
    <submittedName>
        <fullName evidence="2">Helix-turn-helix transcriptional regulator</fullName>
    </submittedName>
</protein>
<proteinExistence type="predicted"/>
<dbReference type="Pfam" id="PF13560">
    <property type="entry name" value="HTH_31"/>
    <property type="match status" value="1"/>
</dbReference>
<dbReference type="Gene3D" id="1.10.260.40">
    <property type="entry name" value="lambda repressor-like DNA-binding domains"/>
    <property type="match status" value="1"/>
</dbReference>